<keyword evidence="1 6" id="KW-0489">Methyltransferase</keyword>
<evidence type="ECO:0000256" key="2">
    <source>
        <dbReference type="ARBA" id="ARBA00022679"/>
    </source>
</evidence>
<feature type="region of interest" description="Disordered" evidence="4">
    <location>
        <begin position="1"/>
        <end position="22"/>
    </location>
</feature>
<reference evidence="6 7" key="1">
    <citation type="submission" date="2016-10" db="EMBL/GenBank/DDBJ databases">
        <authorList>
            <person name="de Groot N.N."/>
        </authorList>
    </citation>
    <scope>NUCLEOTIDE SEQUENCE [LARGE SCALE GENOMIC DNA]</scope>
    <source>
        <strain evidence="6 7">DSM 43019</strain>
    </source>
</reference>
<keyword evidence="3" id="KW-0949">S-adenosyl-L-methionine</keyword>
<evidence type="ECO:0000256" key="1">
    <source>
        <dbReference type="ARBA" id="ARBA00022603"/>
    </source>
</evidence>
<evidence type="ECO:0000256" key="4">
    <source>
        <dbReference type="SAM" id="MobiDB-lite"/>
    </source>
</evidence>
<name>A0A1I2EE35_9ACTN</name>
<dbReference type="CDD" id="cd02440">
    <property type="entry name" value="AdoMet_MTases"/>
    <property type="match status" value="1"/>
</dbReference>
<evidence type="ECO:0000259" key="5">
    <source>
        <dbReference type="Pfam" id="PF13649"/>
    </source>
</evidence>
<dbReference type="RefSeq" id="WP_093613136.1">
    <property type="nucleotide sequence ID" value="NZ_BOMT01000029.1"/>
</dbReference>
<protein>
    <submittedName>
        <fullName evidence="6">Methyltransferase domain-containing protein</fullName>
    </submittedName>
</protein>
<dbReference type="InterPro" id="IPR029063">
    <property type="entry name" value="SAM-dependent_MTases_sf"/>
</dbReference>
<dbReference type="Pfam" id="PF13649">
    <property type="entry name" value="Methyltransf_25"/>
    <property type="match status" value="1"/>
</dbReference>
<proteinExistence type="predicted"/>
<dbReference type="OrthoDB" id="4228691at2"/>
<keyword evidence="7" id="KW-1185">Reference proteome</keyword>
<dbReference type="Proteomes" id="UP000199645">
    <property type="component" value="Unassembled WGS sequence"/>
</dbReference>
<dbReference type="PANTHER" id="PTHR43464:SF19">
    <property type="entry name" value="UBIQUINONE BIOSYNTHESIS O-METHYLTRANSFERASE, MITOCHONDRIAL"/>
    <property type="match status" value="1"/>
</dbReference>
<evidence type="ECO:0000256" key="3">
    <source>
        <dbReference type="ARBA" id="ARBA00022691"/>
    </source>
</evidence>
<dbReference type="SUPFAM" id="SSF53335">
    <property type="entry name" value="S-adenosyl-L-methionine-dependent methyltransferases"/>
    <property type="match status" value="1"/>
</dbReference>
<sequence length="179" mass="19115">MTGYDEVYRDGSAPWEIGRPQPGLDLDVPEGRVLDIGCGSGEVALELARRGRHVTGVDISGVAIARARAKAAAEGLDVDFRVGDARALDLAPFDVIVDSGLLHSLHRYGGIEDYLDLLPRLLVPGGRLVLLAVSAWGITEDFLRTVFAAPLWDGVTVSPIEVVSVHGPLPGFLLKARRA</sequence>
<evidence type="ECO:0000313" key="7">
    <source>
        <dbReference type="Proteomes" id="UP000199645"/>
    </source>
</evidence>
<dbReference type="GO" id="GO:0008168">
    <property type="term" value="F:methyltransferase activity"/>
    <property type="evidence" value="ECO:0007669"/>
    <property type="project" value="UniProtKB-KW"/>
</dbReference>
<dbReference type="Gene3D" id="3.40.50.150">
    <property type="entry name" value="Vaccinia Virus protein VP39"/>
    <property type="match status" value="1"/>
</dbReference>
<dbReference type="GO" id="GO:0032259">
    <property type="term" value="P:methylation"/>
    <property type="evidence" value="ECO:0007669"/>
    <property type="project" value="UniProtKB-KW"/>
</dbReference>
<keyword evidence="2 6" id="KW-0808">Transferase</keyword>
<dbReference type="STRING" id="35752.SAMN05421541_104372"/>
<dbReference type="PANTHER" id="PTHR43464">
    <property type="entry name" value="METHYLTRANSFERASE"/>
    <property type="match status" value="1"/>
</dbReference>
<evidence type="ECO:0000313" key="6">
    <source>
        <dbReference type="EMBL" id="SFE90728.1"/>
    </source>
</evidence>
<dbReference type="AlphaFoldDB" id="A0A1I2EE35"/>
<feature type="domain" description="Methyltransferase" evidence="5">
    <location>
        <begin position="33"/>
        <end position="126"/>
    </location>
</feature>
<organism evidence="6 7">
    <name type="scientific">Actinoplanes philippinensis</name>
    <dbReference type="NCBI Taxonomy" id="35752"/>
    <lineage>
        <taxon>Bacteria</taxon>
        <taxon>Bacillati</taxon>
        <taxon>Actinomycetota</taxon>
        <taxon>Actinomycetes</taxon>
        <taxon>Micromonosporales</taxon>
        <taxon>Micromonosporaceae</taxon>
        <taxon>Actinoplanes</taxon>
    </lineage>
</organism>
<gene>
    <name evidence="6" type="ORF">SAMN05421541_104372</name>
</gene>
<dbReference type="EMBL" id="FONV01000004">
    <property type="protein sequence ID" value="SFE90728.1"/>
    <property type="molecule type" value="Genomic_DNA"/>
</dbReference>
<accession>A0A1I2EE35</accession>
<dbReference type="InterPro" id="IPR041698">
    <property type="entry name" value="Methyltransf_25"/>
</dbReference>